<feature type="compositionally biased region" description="Basic residues" evidence="1">
    <location>
        <begin position="99"/>
        <end position="108"/>
    </location>
</feature>
<evidence type="ECO:0000313" key="2">
    <source>
        <dbReference type="EMBL" id="EEC04890.1"/>
    </source>
</evidence>
<evidence type="ECO:0000256" key="1">
    <source>
        <dbReference type="SAM" id="MobiDB-lite"/>
    </source>
</evidence>
<dbReference type="PaxDb" id="6945-B7PE68"/>
<feature type="compositionally biased region" description="Low complexity" evidence="1">
    <location>
        <begin position="69"/>
        <end position="78"/>
    </location>
</feature>
<accession>B7PE68</accession>
<organism>
    <name type="scientific">Ixodes scapularis</name>
    <name type="common">Black-legged tick</name>
    <name type="synonym">Deer tick</name>
    <dbReference type="NCBI Taxonomy" id="6945"/>
    <lineage>
        <taxon>Eukaryota</taxon>
        <taxon>Metazoa</taxon>
        <taxon>Ecdysozoa</taxon>
        <taxon>Arthropoda</taxon>
        <taxon>Chelicerata</taxon>
        <taxon>Arachnida</taxon>
        <taxon>Acari</taxon>
        <taxon>Parasitiformes</taxon>
        <taxon>Ixodida</taxon>
        <taxon>Ixodoidea</taxon>
        <taxon>Ixodidae</taxon>
        <taxon>Ixodinae</taxon>
        <taxon>Ixodes</taxon>
    </lineage>
</organism>
<dbReference type="Proteomes" id="UP000001555">
    <property type="component" value="Unassembled WGS sequence"/>
</dbReference>
<feature type="non-terminal residue" evidence="2">
    <location>
        <position position="1"/>
    </location>
</feature>
<feature type="region of interest" description="Disordered" evidence="1">
    <location>
        <begin position="64"/>
        <end position="84"/>
    </location>
</feature>
<dbReference type="VEuPathDB" id="VectorBase:ISCW003718"/>
<proteinExistence type="predicted"/>
<name>B7PE68_IXOSC</name>
<evidence type="ECO:0000313" key="4">
    <source>
        <dbReference type="Proteomes" id="UP000001555"/>
    </source>
</evidence>
<keyword evidence="4" id="KW-1185">Reference proteome</keyword>
<reference evidence="2 4" key="1">
    <citation type="submission" date="2008-03" db="EMBL/GenBank/DDBJ databases">
        <title>Annotation of Ixodes scapularis.</title>
        <authorList>
            <consortium name="Ixodes scapularis Genome Project Consortium"/>
            <person name="Caler E."/>
            <person name="Hannick L.I."/>
            <person name="Bidwell S."/>
            <person name="Joardar V."/>
            <person name="Thiagarajan M."/>
            <person name="Amedeo P."/>
            <person name="Galinsky K.J."/>
            <person name="Schobel S."/>
            <person name="Inman J."/>
            <person name="Hostetler J."/>
            <person name="Miller J."/>
            <person name="Hammond M."/>
            <person name="Megy K."/>
            <person name="Lawson D."/>
            <person name="Kodira C."/>
            <person name="Sutton G."/>
            <person name="Meyer J."/>
            <person name="Hill C.A."/>
            <person name="Birren B."/>
            <person name="Nene V."/>
            <person name="Collins F."/>
            <person name="Alarcon-Chaidez F."/>
            <person name="Wikel S."/>
            <person name="Strausberg R."/>
        </authorList>
    </citation>
    <scope>NUCLEOTIDE SEQUENCE [LARGE SCALE GENOMIC DNA]</scope>
    <source>
        <strain evidence="4">Wikel</strain>
        <strain evidence="2">Wikel colony</strain>
    </source>
</reference>
<evidence type="ECO:0000313" key="3">
    <source>
        <dbReference type="EnsemblMetazoa" id="ISCW003718-PA"/>
    </source>
</evidence>
<dbReference type="HOGENOM" id="CLU_2203534_0_0_1"/>
<dbReference type="EMBL" id="ABJB010830516">
    <property type="status" value="NOT_ANNOTATED_CDS"/>
    <property type="molecule type" value="Genomic_DNA"/>
</dbReference>
<feature type="region of interest" description="Disordered" evidence="1">
    <location>
        <begin position="89"/>
        <end position="108"/>
    </location>
</feature>
<dbReference type="EnsemblMetazoa" id="ISCW003718-RA">
    <property type="protein sequence ID" value="ISCW003718-PA"/>
    <property type="gene ID" value="ISCW003718"/>
</dbReference>
<protein>
    <submittedName>
        <fullName evidence="2 3">Uncharacterized protein</fullName>
    </submittedName>
</protein>
<dbReference type="InParanoid" id="B7PE68"/>
<dbReference type="EMBL" id="DS693934">
    <property type="protein sequence ID" value="EEC04890.1"/>
    <property type="molecule type" value="Genomic_DNA"/>
</dbReference>
<dbReference type="AlphaFoldDB" id="B7PE68"/>
<sequence length="108" mass="12277">NAFWNYHRHECAVRPVFRAMADHSLWPGVVLSVSRRFLHALLGKFYSVYERNIRDVFDNGRFDPERSTSRSVSSKSTVDGARGFVQDASARPECISPRTKPHIHACSG</sequence>
<dbReference type="VEuPathDB" id="VectorBase:ISCI003718"/>
<reference evidence="3" key="2">
    <citation type="submission" date="2020-05" db="UniProtKB">
        <authorList>
            <consortium name="EnsemblMetazoa"/>
        </authorList>
    </citation>
    <scope>IDENTIFICATION</scope>
    <source>
        <strain evidence="3">wikel</strain>
    </source>
</reference>
<gene>
    <name evidence="2" type="ORF">IscW_ISCW003718</name>
</gene>